<feature type="compositionally biased region" description="Basic and acidic residues" evidence="1">
    <location>
        <begin position="54"/>
        <end position="72"/>
    </location>
</feature>
<dbReference type="RefSeq" id="WP_203571521.1">
    <property type="nucleotide sequence ID" value="NZ_WOFE01000005.1"/>
</dbReference>
<protein>
    <recommendedName>
        <fullName evidence="4">Four helix bundle protein</fullName>
    </recommendedName>
</protein>
<evidence type="ECO:0000313" key="3">
    <source>
        <dbReference type="Proteomes" id="UP001195660"/>
    </source>
</evidence>
<reference evidence="2 3" key="1">
    <citation type="submission" date="2019-11" db="EMBL/GenBank/DDBJ databases">
        <title>Novel Deefgea species.</title>
        <authorList>
            <person name="Han J.-H."/>
        </authorList>
    </citation>
    <scope>NUCLEOTIDE SEQUENCE [LARGE SCALE GENOMIC DNA]</scope>
    <source>
        <strain evidence="2 3">LMG 24817</strain>
    </source>
</reference>
<dbReference type="EMBL" id="WOFE01000005">
    <property type="protein sequence ID" value="MBM5572194.1"/>
    <property type="molecule type" value="Genomic_DNA"/>
</dbReference>
<sequence>MKSVKFLQQARGFADYIIQASSEMAASLPQSETGVQRAATQGRLNKIAAGEWDGLDRRTHQERRTSDRRNEPRSVMLDTRVRTDRRRDCRRRTDELALRSFSCRV</sequence>
<feature type="region of interest" description="Disordered" evidence="1">
    <location>
        <begin position="50"/>
        <end position="79"/>
    </location>
</feature>
<dbReference type="Proteomes" id="UP001195660">
    <property type="component" value="Unassembled WGS sequence"/>
</dbReference>
<evidence type="ECO:0000313" key="2">
    <source>
        <dbReference type="EMBL" id="MBM5572194.1"/>
    </source>
</evidence>
<evidence type="ECO:0008006" key="4">
    <source>
        <dbReference type="Google" id="ProtNLM"/>
    </source>
</evidence>
<comment type="caution">
    <text evidence="2">The sequence shown here is derived from an EMBL/GenBank/DDBJ whole genome shotgun (WGS) entry which is preliminary data.</text>
</comment>
<name>A0ABS2CDG0_9NEIS</name>
<proteinExistence type="predicted"/>
<organism evidence="2 3">
    <name type="scientific">Deefgea chitinilytica</name>
    <dbReference type="NCBI Taxonomy" id="570276"/>
    <lineage>
        <taxon>Bacteria</taxon>
        <taxon>Pseudomonadati</taxon>
        <taxon>Pseudomonadota</taxon>
        <taxon>Betaproteobacteria</taxon>
        <taxon>Neisseriales</taxon>
        <taxon>Chitinibacteraceae</taxon>
        <taxon>Deefgea</taxon>
    </lineage>
</organism>
<accession>A0ABS2CDG0</accession>
<evidence type="ECO:0000256" key="1">
    <source>
        <dbReference type="SAM" id="MobiDB-lite"/>
    </source>
</evidence>
<gene>
    <name evidence="2" type="ORF">GM173_11465</name>
</gene>
<keyword evidence="3" id="KW-1185">Reference proteome</keyword>